<dbReference type="AlphaFoldDB" id="A0A9N8ZA91"/>
<evidence type="ECO:0000313" key="1">
    <source>
        <dbReference type="EMBL" id="CAG8479888.1"/>
    </source>
</evidence>
<name>A0A9N8ZA91_9GLOM</name>
<accession>A0A9N8ZA91</accession>
<dbReference type="OrthoDB" id="2449121at2759"/>
<protein>
    <submittedName>
        <fullName evidence="1">21061_t:CDS:1</fullName>
    </submittedName>
</protein>
<dbReference type="PANTHER" id="PTHR35871">
    <property type="entry name" value="EXPRESSED PROTEIN"/>
    <property type="match status" value="1"/>
</dbReference>
<proteinExistence type="predicted"/>
<gene>
    <name evidence="1" type="ORF">CPELLU_LOCUS1469</name>
</gene>
<dbReference type="Gene3D" id="3.30.420.10">
    <property type="entry name" value="Ribonuclease H-like superfamily/Ribonuclease H"/>
    <property type="match status" value="1"/>
</dbReference>
<evidence type="ECO:0000313" key="2">
    <source>
        <dbReference type="Proteomes" id="UP000789759"/>
    </source>
</evidence>
<keyword evidence="2" id="KW-1185">Reference proteome</keyword>
<dbReference type="PANTHER" id="PTHR35871:SF1">
    <property type="entry name" value="CXC1-LIKE CYSTEINE CLUSTER ASSOCIATED WITH KDZ TRANSPOSASES DOMAIN-CONTAINING PROTEIN"/>
    <property type="match status" value="1"/>
</dbReference>
<sequence length="487" mass="56668">MRQYLHLVQNQHFMKMDASKLLAESLGKGPWYARLIRTWANQWKNQGKLIKSKHGQHIKIKSLIHNKNVQLQINQYLETNKFKLTISNFINYVSSIMLTFGITYKTTISRSTACKWLKLLGWKYQIHTKKMFFDSHEREDVVEYRNHFLQKMASLQSQMATYEGENLEQVILPELSSDMPEIVPVTQDETMFYAKNGMKMYWSPKGEYTIRNSTNDPSETGPSIHVSDFTCESIGCLKLSEYECTINNLLSDYMCLKYTKACITIHPDVNRDGWWTTDNLVEQIALFMFDHSSNYSSFAEDALLVTQMGMRNGTKKPLLRNCVKPDVTEHIMTYVDNNGVVRPKGIKLPDPNNLDCCTSRILSAQPDFAAQKSHLQEVIEAASHMCIFYPKYYCELNYIESFWAEAKRYARLNCDYTFKDLKKTVPKALNSIDLTKIRHFTCHSARFMSAYELGLSRKAAIFAVRKYHSHHRVLKKVLEEFDECTHD</sequence>
<comment type="caution">
    <text evidence="1">The sequence shown here is derived from an EMBL/GenBank/DDBJ whole genome shotgun (WGS) entry which is preliminary data.</text>
</comment>
<dbReference type="Proteomes" id="UP000789759">
    <property type="component" value="Unassembled WGS sequence"/>
</dbReference>
<dbReference type="GO" id="GO:0003676">
    <property type="term" value="F:nucleic acid binding"/>
    <property type="evidence" value="ECO:0007669"/>
    <property type="project" value="InterPro"/>
</dbReference>
<reference evidence="1" key="1">
    <citation type="submission" date="2021-06" db="EMBL/GenBank/DDBJ databases">
        <authorList>
            <person name="Kallberg Y."/>
            <person name="Tangrot J."/>
            <person name="Rosling A."/>
        </authorList>
    </citation>
    <scope>NUCLEOTIDE SEQUENCE</scope>
    <source>
        <strain evidence="1">FL966</strain>
    </source>
</reference>
<organism evidence="1 2">
    <name type="scientific">Cetraspora pellucida</name>
    <dbReference type="NCBI Taxonomy" id="1433469"/>
    <lineage>
        <taxon>Eukaryota</taxon>
        <taxon>Fungi</taxon>
        <taxon>Fungi incertae sedis</taxon>
        <taxon>Mucoromycota</taxon>
        <taxon>Glomeromycotina</taxon>
        <taxon>Glomeromycetes</taxon>
        <taxon>Diversisporales</taxon>
        <taxon>Gigasporaceae</taxon>
        <taxon>Cetraspora</taxon>
    </lineage>
</organism>
<dbReference type="InterPro" id="IPR036397">
    <property type="entry name" value="RNaseH_sf"/>
</dbReference>
<dbReference type="EMBL" id="CAJVQA010000540">
    <property type="protein sequence ID" value="CAG8479888.1"/>
    <property type="molecule type" value="Genomic_DNA"/>
</dbReference>